<organism evidence="2 3">
    <name type="scientific">Caligus rogercresseyi</name>
    <name type="common">Sea louse</name>
    <dbReference type="NCBI Taxonomy" id="217165"/>
    <lineage>
        <taxon>Eukaryota</taxon>
        <taxon>Metazoa</taxon>
        <taxon>Ecdysozoa</taxon>
        <taxon>Arthropoda</taxon>
        <taxon>Crustacea</taxon>
        <taxon>Multicrustacea</taxon>
        <taxon>Hexanauplia</taxon>
        <taxon>Copepoda</taxon>
        <taxon>Siphonostomatoida</taxon>
        <taxon>Caligidae</taxon>
        <taxon>Caligus</taxon>
    </lineage>
</organism>
<dbReference type="Proteomes" id="UP000595437">
    <property type="component" value="Chromosome 6"/>
</dbReference>
<gene>
    <name evidence="2" type="ORF">FKW44_010420</name>
</gene>
<keyword evidence="3" id="KW-1185">Reference proteome</keyword>
<proteinExistence type="predicted"/>
<feature type="compositionally biased region" description="Acidic residues" evidence="1">
    <location>
        <begin position="102"/>
        <end position="121"/>
    </location>
</feature>
<reference evidence="3" key="1">
    <citation type="submission" date="2021-01" db="EMBL/GenBank/DDBJ databases">
        <title>Caligus Genome Assembly.</title>
        <authorList>
            <person name="Gallardo-Escarate C."/>
        </authorList>
    </citation>
    <scope>NUCLEOTIDE SEQUENCE [LARGE SCALE GENOMIC DNA]</scope>
</reference>
<protein>
    <submittedName>
        <fullName evidence="2">Uncharacterized protein</fullName>
    </submittedName>
</protein>
<evidence type="ECO:0000313" key="3">
    <source>
        <dbReference type="Proteomes" id="UP000595437"/>
    </source>
</evidence>
<feature type="compositionally biased region" description="Basic residues" evidence="1">
    <location>
        <begin position="83"/>
        <end position="97"/>
    </location>
</feature>
<feature type="non-terminal residue" evidence="2">
    <location>
        <position position="171"/>
    </location>
</feature>
<sequence>PKLEAPSKTEASSVDEEEDEEPTPGPSGLQEPYPSSSTSNAGVVVLGGNNNNNLSAPDLQLDCLLSSDTEDEESNEDDVRFVKISRKKAPGGRSSKKRPIEEVDLTQESDNDDDDEEDEEVRVEMIHNNGASYGSSLSSPHTSSSPYVPWNGLPPIWTSSNSLQQQQQQQH</sequence>
<feature type="compositionally biased region" description="Low complexity" evidence="1">
    <location>
        <begin position="132"/>
        <end position="145"/>
    </location>
</feature>
<feature type="compositionally biased region" description="Low complexity" evidence="1">
    <location>
        <begin position="39"/>
        <end position="67"/>
    </location>
</feature>
<name>A0A7T8HGJ8_CALRO</name>
<feature type="region of interest" description="Disordered" evidence="1">
    <location>
        <begin position="1"/>
        <end position="171"/>
    </location>
</feature>
<dbReference type="AlphaFoldDB" id="A0A7T8HGJ8"/>
<dbReference type="EMBL" id="CP045895">
    <property type="protein sequence ID" value="QQP49668.1"/>
    <property type="molecule type" value="Genomic_DNA"/>
</dbReference>
<evidence type="ECO:0000256" key="1">
    <source>
        <dbReference type="SAM" id="MobiDB-lite"/>
    </source>
</evidence>
<evidence type="ECO:0000313" key="2">
    <source>
        <dbReference type="EMBL" id="QQP49668.1"/>
    </source>
</evidence>
<accession>A0A7T8HGJ8</accession>
<feature type="compositionally biased region" description="Acidic residues" evidence="1">
    <location>
        <begin position="13"/>
        <end position="22"/>
    </location>
</feature>